<dbReference type="AlphaFoldDB" id="A0A0J9X6Z4"/>
<name>A0A0J9X6Z4_GEOCN</name>
<sequence length="249" mass="27132">MISSTISRRAANALLLASKPSSISSSTRLFSASAVAASHIGSTPITVPEGVEVTIVPKKIDSLTRMKMDIASKRRGKFPINLTQEAIVKGPLGESRLDIAEFVNVDINKENSETTITVAVQDSKHKPQRQMWGTTRSLLNNTIAGVSEGHISILKFVGTGFRAALEKNEEGKEYISLKVGYCVPIPVEIPEGITVKLPLPHRMIIEGTDKQAVKLLAASIRKHRQPEPYKGKGIFVDGETIKLKARKIK</sequence>
<reference evidence="7" key="2">
    <citation type="journal article" date="2020" name="Front. Microbiol.">
        <title>Phenotypic and Genetic Characterization of the Cheese Ripening Yeast Geotrichum candidum.</title>
        <authorList>
            <person name="Perkins V."/>
            <person name="Vignola S."/>
            <person name="Lessard M.H."/>
            <person name="Plante P.L."/>
            <person name="Corbeil J."/>
            <person name="Dugat-Bony E."/>
            <person name="Frenette M."/>
            <person name="Labrie S."/>
        </authorList>
    </citation>
    <scope>NUCLEOTIDE SEQUENCE</scope>
    <source>
        <strain evidence="7">LMA-70</strain>
    </source>
</reference>
<dbReference type="OrthoDB" id="540873at2759"/>
<keyword evidence="8" id="KW-1185">Reference proteome</keyword>
<dbReference type="PRINTS" id="PR00059">
    <property type="entry name" value="RIBOSOMALL6"/>
</dbReference>
<dbReference type="InterPro" id="IPR020040">
    <property type="entry name" value="Ribosomal_uL6_a/b-dom"/>
</dbReference>
<evidence type="ECO:0000256" key="2">
    <source>
        <dbReference type="ARBA" id="ARBA00022980"/>
    </source>
</evidence>
<feature type="domain" description="Large ribosomal subunit protein uL6 alpha-beta" evidence="5">
    <location>
        <begin position="85"/>
        <end position="149"/>
    </location>
</feature>
<dbReference type="STRING" id="1173061.A0A0J9X6Z4"/>
<evidence type="ECO:0000313" key="7">
    <source>
        <dbReference type="EMBL" id="KAF5099144.1"/>
    </source>
</evidence>
<dbReference type="EMBL" id="QQZK01000063">
    <property type="protein sequence ID" value="KAF5099144.1"/>
    <property type="molecule type" value="Genomic_DNA"/>
</dbReference>
<evidence type="ECO:0000256" key="4">
    <source>
        <dbReference type="RuleBase" id="RU003869"/>
    </source>
</evidence>
<evidence type="ECO:0000256" key="1">
    <source>
        <dbReference type="ARBA" id="ARBA00009356"/>
    </source>
</evidence>
<dbReference type="Gene3D" id="3.90.930.12">
    <property type="entry name" value="Ribosomal protein L6, alpha-beta domain"/>
    <property type="match status" value="2"/>
</dbReference>
<comment type="caution">
    <text evidence="6">The sequence shown here is derived from an EMBL/GenBank/DDBJ whole genome shotgun (WGS) entry which is preliminary data.</text>
</comment>
<gene>
    <name evidence="6" type="ORF">BN980_GECA04s05719g</name>
    <name evidence="7" type="ORF">DV451_003091</name>
</gene>
<dbReference type="SUPFAM" id="SSF56053">
    <property type="entry name" value="Ribosomal protein L6"/>
    <property type="match status" value="2"/>
</dbReference>
<organism evidence="6 8">
    <name type="scientific">Geotrichum candidum</name>
    <name type="common">Oospora lactis</name>
    <name type="synonym">Dipodascus geotrichum</name>
    <dbReference type="NCBI Taxonomy" id="1173061"/>
    <lineage>
        <taxon>Eukaryota</taxon>
        <taxon>Fungi</taxon>
        <taxon>Dikarya</taxon>
        <taxon>Ascomycota</taxon>
        <taxon>Saccharomycotina</taxon>
        <taxon>Dipodascomycetes</taxon>
        <taxon>Dipodascales</taxon>
        <taxon>Dipodascaceae</taxon>
        <taxon>Geotrichum</taxon>
    </lineage>
</organism>
<evidence type="ECO:0000313" key="8">
    <source>
        <dbReference type="Proteomes" id="UP000242525"/>
    </source>
</evidence>
<evidence type="ECO:0000256" key="3">
    <source>
        <dbReference type="ARBA" id="ARBA00023274"/>
    </source>
</evidence>
<dbReference type="InterPro" id="IPR000702">
    <property type="entry name" value="Ribosomal_uL6-like"/>
</dbReference>
<reference evidence="6 8" key="1">
    <citation type="submission" date="2014-03" db="EMBL/GenBank/DDBJ databases">
        <authorList>
            <person name="Casaregola S."/>
        </authorList>
    </citation>
    <scope>NUCLEOTIDE SEQUENCE [LARGE SCALE GENOMIC DNA]</scope>
    <source>
        <strain evidence="6 8">CLIB 918</strain>
    </source>
</reference>
<dbReference type="GO" id="GO:0003735">
    <property type="term" value="F:structural constituent of ribosome"/>
    <property type="evidence" value="ECO:0007669"/>
    <property type="project" value="InterPro"/>
</dbReference>
<evidence type="ECO:0000259" key="5">
    <source>
        <dbReference type="Pfam" id="PF00347"/>
    </source>
</evidence>
<dbReference type="PROSITE" id="PS00525">
    <property type="entry name" value="RIBOSOMAL_L6_1"/>
    <property type="match status" value="1"/>
</dbReference>
<accession>A0A0J9X6Z4</accession>
<keyword evidence="2 4" id="KW-0689">Ribosomal protein</keyword>
<dbReference type="Proteomes" id="UP000750522">
    <property type="component" value="Unassembled WGS sequence"/>
</dbReference>
<feature type="domain" description="Large ribosomal subunit protein uL6 alpha-beta" evidence="5">
    <location>
        <begin position="167"/>
        <end position="234"/>
    </location>
</feature>
<dbReference type="InterPro" id="IPR019906">
    <property type="entry name" value="Ribosomal_uL6_bac-type"/>
</dbReference>
<dbReference type="GO" id="GO:0019843">
    <property type="term" value="F:rRNA binding"/>
    <property type="evidence" value="ECO:0007669"/>
    <property type="project" value="InterPro"/>
</dbReference>
<dbReference type="InterPro" id="IPR036789">
    <property type="entry name" value="Ribosomal_uL6-like_a/b-dom_sf"/>
</dbReference>
<dbReference type="Pfam" id="PF00347">
    <property type="entry name" value="Ribosomal_L6"/>
    <property type="match status" value="2"/>
</dbReference>
<dbReference type="PANTHER" id="PTHR11655">
    <property type="entry name" value="60S/50S RIBOSOMAL PROTEIN L6/L9"/>
    <property type="match status" value="1"/>
</dbReference>
<dbReference type="Proteomes" id="UP000242525">
    <property type="component" value="Unassembled WGS sequence"/>
</dbReference>
<dbReference type="InterPro" id="IPR002358">
    <property type="entry name" value="Ribosomal_uL6_CS"/>
</dbReference>
<keyword evidence="3 4" id="KW-0687">Ribonucleoprotein</keyword>
<dbReference type="GO" id="GO:0005762">
    <property type="term" value="C:mitochondrial large ribosomal subunit"/>
    <property type="evidence" value="ECO:0007669"/>
    <property type="project" value="TreeGrafter"/>
</dbReference>
<comment type="similarity">
    <text evidence="1 4">Belongs to the universal ribosomal protein uL6 family.</text>
</comment>
<evidence type="ECO:0000313" key="6">
    <source>
        <dbReference type="EMBL" id="CDO53183.1"/>
    </source>
</evidence>
<reference evidence="7" key="3">
    <citation type="submission" date="2020-01" db="EMBL/GenBank/DDBJ databases">
        <authorList>
            <person name="Perkins V."/>
            <person name="Lessard M.-H."/>
            <person name="Dugat-Bony E."/>
            <person name="Frenette M."/>
            <person name="Labrie S."/>
        </authorList>
    </citation>
    <scope>NUCLEOTIDE SEQUENCE</scope>
    <source>
        <strain evidence="7">LMA-70</strain>
    </source>
</reference>
<dbReference type="EMBL" id="CCBN010000004">
    <property type="protein sequence ID" value="CDO53183.1"/>
    <property type="molecule type" value="Genomic_DNA"/>
</dbReference>
<proteinExistence type="inferred from homology"/>
<dbReference type="GO" id="GO:0006412">
    <property type="term" value="P:translation"/>
    <property type="evidence" value="ECO:0007669"/>
    <property type="project" value="InterPro"/>
</dbReference>
<protein>
    <submittedName>
        <fullName evidence="6">Similar to Saccharomyces cerevisiae YHR147C MRPL6 Mitochondrial ribosomal protein of the large subunit</fullName>
    </submittedName>
</protein>
<dbReference type="PANTHER" id="PTHR11655:SF14">
    <property type="entry name" value="LARGE RIBOSOMAL SUBUNIT PROTEIN UL6M"/>
    <property type="match status" value="1"/>
</dbReference>